<evidence type="ECO:0000256" key="1">
    <source>
        <dbReference type="ARBA" id="ARBA00006987"/>
    </source>
</evidence>
<comment type="similarity">
    <text evidence="1">Belongs to the UPF0065 (bug) family.</text>
</comment>
<feature type="chain" id="PRO_5021358750" evidence="2">
    <location>
        <begin position="31"/>
        <end position="329"/>
    </location>
</feature>
<evidence type="ECO:0000313" key="3">
    <source>
        <dbReference type="EMBL" id="TFY99847.1"/>
    </source>
</evidence>
<keyword evidence="2" id="KW-0732">Signal</keyword>
<accession>A0A4Z0BNL6</accession>
<dbReference type="EMBL" id="SMLL01000004">
    <property type="protein sequence ID" value="TFY99847.1"/>
    <property type="molecule type" value="Genomic_DNA"/>
</dbReference>
<dbReference type="PROSITE" id="PS51318">
    <property type="entry name" value="TAT"/>
    <property type="match status" value="1"/>
</dbReference>
<protein>
    <submittedName>
        <fullName evidence="3">Tripartite tricarboxylate transporter substrate binding protein</fullName>
    </submittedName>
</protein>
<dbReference type="RefSeq" id="WP_135285390.1">
    <property type="nucleotide sequence ID" value="NZ_SMLL01000004.1"/>
</dbReference>
<dbReference type="InterPro" id="IPR042100">
    <property type="entry name" value="Bug_dom1"/>
</dbReference>
<dbReference type="InterPro" id="IPR006311">
    <property type="entry name" value="TAT_signal"/>
</dbReference>
<dbReference type="AlphaFoldDB" id="A0A4Z0BNL6"/>
<dbReference type="OrthoDB" id="8678477at2"/>
<dbReference type="PANTHER" id="PTHR42928">
    <property type="entry name" value="TRICARBOXYLATE-BINDING PROTEIN"/>
    <property type="match status" value="1"/>
</dbReference>
<dbReference type="CDD" id="cd13578">
    <property type="entry name" value="PBP2_Bug27"/>
    <property type="match status" value="1"/>
</dbReference>
<dbReference type="PANTHER" id="PTHR42928:SF5">
    <property type="entry name" value="BLR1237 PROTEIN"/>
    <property type="match status" value="1"/>
</dbReference>
<evidence type="ECO:0000313" key="4">
    <source>
        <dbReference type="Proteomes" id="UP000297564"/>
    </source>
</evidence>
<dbReference type="Gene3D" id="3.40.190.10">
    <property type="entry name" value="Periplasmic binding protein-like II"/>
    <property type="match status" value="1"/>
</dbReference>
<reference evidence="3 4" key="1">
    <citation type="submission" date="2019-03" db="EMBL/GenBank/DDBJ databases">
        <title>Ramlibacter rhizophilus CCTCC AB2015357, whole genome shotgun sequence.</title>
        <authorList>
            <person name="Zhang X."/>
            <person name="Feng G."/>
            <person name="Zhu H."/>
        </authorList>
    </citation>
    <scope>NUCLEOTIDE SEQUENCE [LARGE SCALE GENOMIC DNA]</scope>
    <source>
        <strain evidence="3 4">CCTCC AB2015357</strain>
    </source>
</reference>
<organism evidence="3 4">
    <name type="scientific">Ramlibacter rhizophilus</name>
    <dbReference type="NCBI Taxonomy" id="1781167"/>
    <lineage>
        <taxon>Bacteria</taxon>
        <taxon>Pseudomonadati</taxon>
        <taxon>Pseudomonadota</taxon>
        <taxon>Betaproteobacteria</taxon>
        <taxon>Burkholderiales</taxon>
        <taxon>Comamonadaceae</taxon>
        <taxon>Ramlibacter</taxon>
    </lineage>
</organism>
<dbReference type="Proteomes" id="UP000297564">
    <property type="component" value="Unassembled WGS sequence"/>
</dbReference>
<dbReference type="InterPro" id="IPR005064">
    <property type="entry name" value="BUG"/>
</dbReference>
<dbReference type="PIRSF" id="PIRSF017082">
    <property type="entry name" value="YflP"/>
    <property type="match status" value="1"/>
</dbReference>
<dbReference type="Pfam" id="PF03401">
    <property type="entry name" value="TctC"/>
    <property type="match status" value="1"/>
</dbReference>
<dbReference type="SUPFAM" id="SSF53850">
    <property type="entry name" value="Periplasmic binding protein-like II"/>
    <property type="match status" value="1"/>
</dbReference>
<evidence type="ECO:0000256" key="2">
    <source>
        <dbReference type="SAM" id="SignalP"/>
    </source>
</evidence>
<sequence length="329" mass="34576">MTARTFLLRRHVVAAAAGVALGLASLGASAQAFPDKPVTLVVPFPPGGTTDIIARGVAEGMARELKQSVVVENRAGAGGNVGAESVVRAKPDGYTLFVSTAGPLAINHHLYTKQNYDPMRDFSPVALLGMVPIMLVTGPQQPFKSVADLITFAKANPGKLSYGSQGNGTTSHLTMELLKSQAGIDMVHVPYRGSAPAATDLMGGQVQVMFDNSPSTLPFVKGDKMRALGVASAERVPAMKDIPAISETIKGFESTAWFALVAPANTPPDVVRTLNAAVNATLKRPEVREKFAASGAELAGGTPDDLAKFMRQESAKWQDVVRAAKVKLD</sequence>
<keyword evidence="4" id="KW-1185">Reference proteome</keyword>
<feature type="signal peptide" evidence="2">
    <location>
        <begin position="1"/>
        <end position="30"/>
    </location>
</feature>
<name>A0A4Z0BNL6_9BURK</name>
<proteinExistence type="inferred from homology"/>
<gene>
    <name evidence="3" type="ORF">EZ242_11985</name>
</gene>
<comment type="caution">
    <text evidence="3">The sequence shown here is derived from an EMBL/GenBank/DDBJ whole genome shotgun (WGS) entry which is preliminary data.</text>
</comment>
<dbReference type="Gene3D" id="3.40.190.150">
    <property type="entry name" value="Bordetella uptake gene, domain 1"/>
    <property type="match status" value="1"/>
</dbReference>